<dbReference type="Proteomes" id="UP001597521">
    <property type="component" value="Unassembled WGS sequence"/>
</dbReference>
<keyword evidence="4" id="KW-0732">Signal</keyword>
<keyword evidence="3 8" id="KW-0479">Metal-binding</keyword>
<evidence type="ECO:0000256" key="6">
    <source>
        <dbReference type="ARBA" id="ARBA00023002"/>
    </source>
</evidence>
<dbReference type="PROSITE" id="PS51007">
    <property type="entry name" value="CYTC"/>
    <property type="match status" value="1"/>
</dbReference>
<dbReference type="InterPro" id="IPR036909">
    <property type="entry name" value="Cyt_c-like_dom_sf"/>
</dbReference>
<name>A0ABW5QM38_9HYPH</name>
<proteinExistence type="predicted"/>
<evidence type="ECO:0000256" key="7">
    <source>
        <dbReference type="ARBA" id="ARBA00023004"/>
    </source>
</evidence>
<evidence type="ECO:0000313" key="10">
    <source>
        <dbReference type="EMBL" id="MFD2648809.1"/>
    </source>
</evidence>
<dbReference type="InterPro" id="IPR051395">
    <property type="entry name" value="Cytochrome_c_Peroxidase/MauG"/>
</dbReference>
<protein>
    <submittedName>
        <fullName evidence="10">Cytochrome-c peroxidase</fullName>
    </submittedName>
</protein>
<dbReference type="RefSeq" id="WP_386834120.1">
    <property type="nucleotide sequence ID" value="NZ_JBHUNP010000001.1"/>
</dbReference>
<keyword evidence="7 8" id="KW-0408">Iron</keyword>
<gene>
    <name evidence="10" type="ORF">ACFSX5_13540</name>
</gene>
<organism evidence="10 11">
    <name type="scientific">Devosia albogilva</name>
    <dbReference type="NCBI Taxonomy" id="429726"/>
    <lineage>
        <taxon>Bacteria</taxon>
        <taxon>Pseudomonadati</taxon>
        <taxon>Pseudomonadota</taxon>
        <taxon>Alphaproteobacteria</taxon>
        <taxon>Hyphomicrobiales</taxon>
        <taxon>Devosiaceae</taxon>
        <taxon>Devosia</taxon>
    </lineage>
</organism>
<dbReference type="PANTHER" id="PTHR30600:SF10">
    <property type="entry name" value="BLL6722 PROTEIN"/>
    <property type="match status" value="1"/>
</dbReference>
<sequence length="384" mass="41301">MSRTLALVSTAAILLLATGGILTSRGGTDGWTEQERQRIASLSLSSLPSLPPDPSNAVADDPAAAALGRDLFFDIRLSANGEVACASCHLPDRQFQDGTPLGHGVGETTRRTMPIAGTAYSPWLFWDGRADSQWAQALGPLENPVEHGSNRKDVVEVVSGNYRDEFTQVFGQAPDEMPLDLAFASVGKAIAAFERTILPERSRFDAYADAVAVGGRSDALTEQEVEGLRLFIGKAECLNCHNGPLFTDNDFHNTGVPELTSLPPDLGRAEGARLVQKDPFNCLGEYSDAEPADCMELTFMKGSGEELLRAFKTPSLRDVAQRAPFMHAGQMVSLAEVVAHYNSAPPAPAGHSELVPLNLTSEEQDALIAFLQALDSDRHQQVED</sequence>
<keyword evidence="10" id="KW-0575">Peroxidase</keyword>
<dbReference type="InterPro" id="IPR009056">
    <property type="entry name" value="Cyt_c-like_dom"/>
</dbReference>
<dbReference type="InterPro" id="IPR026259">
    <property type="entry name" value="MauG/Cytc_peroxidase"/>
</dbReference>
<dbReference type="Pfam" id="PF03150">
    <property type="entry name" value="CCP_MauG"/>
    <property type="match status" value="1"/>
</dbReference>
<keyword evidence="2 8" id="KW-0349">Heme</keyword>
<feature type="domain" description="Cytochrome c" evidence="9">
    <location>
        <begin position="63"/>
        <end position="236"/>
    </location>
</feature>
<evidence type="ECO:0000313" key="11">
    <source>
        <dbReference type="Proteomes" id="UP001597521"/>
    </source>
</evidence>
<dbReference type="EMBL" id="JBHUNP010000001">
    <property type="protein sequence ID" value="MFD2648809.1"/>
    <property type="molecule type" value="Genomic_DNA"/>
</dbReference>
<evidence type="ECO:0000256" key="8">
    <source>
        <dbReference type="PROSITE-ProRule" id="PRU00433"/>
    </source>
</evidence>
<evidence type="ECO:0000256" key="5">
    <source>
        <dbReference type="ARBA" id="ARBA00022764"/>
    </source>
</evidence>
<reference evidence="11" key="1">
    <citation type="journal article" date="2019" name="Int. J. Syst. Evol. Microbiol.">
        <title>The Global Catalogue of Microorganisms (GCM) 10K type strain sequencing project: providing services to taxonomists for standard genome sequencing and annotation.</title>
        <authorList>
            <consortium name="The Broad Institute Genomics Platform"/>
            <consortium name="The Broad Institute Genome Sequencing Center for Infectious Disease"/>
            <person name="Wu L."/>
            <person name="Ma J."/>
        </authorList>
    </citation>
    <scope>NUCLEOTIDE SEQUENCE [LARGE SCALE GENOMIC DNA]</scope>
    <source>
        <strain evidence="11">CCM 7427</strain>
    </source>
</reference>
<dbReference type="PIRSF" id="PIRSF000294">
    <property type="entry name" value="Cytochrome-c_peroxidase"/>
    <property type="match status" value="1"/>
</dbReference>
<dbReference type="Gene3D" id="1.10.760.10">
    <property type="entry name" value="Cytochrome c-like domain"/>
    <property type="match status" value="2"/>
</dbReference>
<evidence type="ECO:0000256" key="4">
    <source>
        <dbReference type="ARBA" id="ARBA00022729"/>
    </source>
</evidence>
<evidence type="ECO:0000256" key="3">
    <source>
        <dbReference type="ARBA" id="ARBA00022723"/>
    </source>
</evidence>
<comment type="subcellular location">
    <subcellularLocation>
        <location evidence="1">Periplasm</location>
    </subcellularLocation>
</comment>
<keyword evidence="11" id="KW-1185">Reference proteome</keyword>
<evidence type="ECO:0000256" key="1">
    <source>
        <dbReference type="ARBA" id="ARBA00004418"/>
    </source>
</evidence>
<evidence type="ECO:0000256" key="2">
    <source>
        <dbReference type="ARBA" id="ARBA00022617"/>
    </source>
</evidence>
<keyword evidence="6" id="KW-0560">Oxidoreductase</keyword>
<dbReference type="GO" id="GO:0004601">
    <property type="term" value="F:peroxidase activity"/>
    <property type="evidence" value="ECO:0007669"/>
    <property type="project" value="UniProtKB-KW"/>
</dbReference>
<keyword evidence="5" id="KW-0574">Periplasm</keyword>
<dbReference type="SUPFAM" id="SSF46626">
    <property type="entry name" value="Cytochrome c"/>
    <property type="match status" value="2"/>
</dbReference>
<dbReference type="PANTHER" id="PTHR30600">
    <property type="entry name" value="CYTOCHROME C PEROXIDASE-RELATED"/>
    <property type="match status" value="1"/>
</dbReference>
<comment type="caution">
    <text evidence="10">The sequence shown here is derived from an EMBL/GenBank/DDBJ whole genome shotgun (WGS) entry which is preliminary data.</text>
</comment>
<dbReference type="InterPro" id="IPR004852">
    <property type="entry name" value="Di-haem_cyt_c_peroxidsae"/>
</dbReference>
<accession>A0ABW5QM38</accession>
<evidence type="ECO:0000259" key="9">
    <source>
        <dbReference type="PROSITE" id="PS51007"/>
    </source>
</evidence>